<keyword evidence="2" id="KW-0378">Hydrolase</keyword>
<dbReference type="Proteomes" id="UP001176021">
    <property type="component" value="Unassembled WGS sequence"/>
</dbReference>
<evidence type="ECO:0000313" key="2">
    <source>
        <dbReference type="EMBL" id="MDO0824644.1"/>
    </source>
</evidence>
<sequence length="77" mass="8863">MSVIFHKQDKQAVLIIEVDGFAFHENNPSQLEKDAMKDEILRKYEFCFLRLPTNGSGEEGKIGSRLDFESSTNLKDR</sequence>
<evidence type="ECO:0000313" key="3">
    <source>
        <dbReference type="Proteomes" id="UP001176021"/>
    </source>
</evidence>
<dbReference type="GO" id="GO:0004519">
    <property type="term" value="F:endonuclease activity"/>
    <property type="evidence" value="ECO:0007669"/>
    <property type="project" value="UniProtKB-KW"/>
</dbReference>
<organism evidence="2 3">
    <name type="scientific">Desulfosporosinus nitroreducens</name>
    <dbReference type="NCBI Taxonomy" id="2018668"/>
    <lineage>
        <taxon>Bacteria</taxon>
        <taxon>Bacillati</taxon>
        <taxon>Bacillota</taxon>
        <taxon>Clostridia</taxon>
        <taxon>Eubacteriales</taxon>
        <taxon>Desulfitobacteriaceae</taxon>
        <taxon>Desulfosporosinus</taxon>
    </lineage>
</organism>
<proteinExistence type="predicted"/>
<dbReference type="RefSeq" id="WP_302049503.1">
    <property type="nucleotide sequence ID" value="NZ_JAMJEV010000016.1"/>
</dbReference>
<dbReference type="InterPro" id="IPR024402">
    <property type="entry name" value="DUF2726"/>
</dbReference>
<keyword evidence="2" id="KW-0540">Nuclease</keyword>
<feature type="domain" description="DUF2726" evidence="1">
    <location>
        <begin position="3"/>
        <end position="64"/>
    </location>
</feature>
<dbReference type="Gene3D" id="3.40.960.10">
    <property type="entry name" value="VSR Endonuclease"/>
    <property type="match status" value="1"/>
</dbReference>
<accession>A0ABT8QVX9</accession>
<dbReference type="Pfam" id="PF10881">
    <property type="entry name" value="DUF2726"/>
    <property type="match status" value="1"/>
</dbReference>
<protein>
    <submittedName>
        <fullName evidence="2">Endonuclease domain-containing protein</fullName>
    </submittedName>
</protein>
<evidence type="ECO:0000259" key="1">
    <source>
        <dbReference type="Pfam" id="PF10881"/>
    </source>
</evidence>
<keyword evidence="2" id="KW-0255">Endonuclease</keyword>
<comment type="caution">
    <text evidence="2">The sequence shown here is derived from an EMBL/GenBank/DDBJ whole genome shotgun (WGS) entry which is preliminary data.</text>
</comment>
<keyword evidence="3" id="KW-1185">Reference proteome</keyword>
<reference evidence="2" key="1">
    <citation type="submission" date="2022-05" db="EMBL/GenBank/DDBJ databases">
        <title>Expanded diversity of anoxic marine methylotrophy in a Black Sea sulfate reducing microorganism.</title>
        <authorList>
            <person name="Fischer P.Q."/>
            <person name="Stams A.J.M."/>
            <person name="Villanueva L."/>
            <person name="Sousa D.Z."/>
        </authorList>
    </citation>
    <scope>NUCLEOTIDE SEQUENCE</scope>
    <source>
        <strain evidence="2">P130</strain>
    </source>
</reference>
<dbReference type="EMBL" id="JAMJEV010000016">
    <property type="protein sequence ID" value="MDO0824644.1"/>
    <property type="molecule type" value="Genomic_DNA"/>
</dbReference>
<gene>
    <name evidence="2" type="ORF">M8H41_17555</name>
</gene>
<name>A0ABT8QVX9_9FIRM</name>